<sequence>MPLDYLFDRKIERERLSAGDDGASPAAAAAAAAGTRSKPVIRQGTTGEEPVSNSGPELCWLCGRGGLWNFCLPGPIRLCFLCFRVSYSSLVLPIINTQARRESDAAFLKLIYTVESEMALSTSQRGDEPLASTFGEVIDPQRASFVMSSSMMRRRRVEEEEKRGASNGAAGMAASTRSFWNCSRCTFLNEAPARECEACGIVDPVTVICLVCKARCSDGMVDSFSSKPTSVNKCTNGKPHCLWDCRQCGGLNTLDGDCCSLCQQLRYWACSRCTALHRKARGEDGLRYCTTCGAYNTPDDVLIGQAKIDKETKYAEMVTAQKDADRRHSVGGRDYEHRNGDSQAAAGGAATVVGNEEIVFGVNDAHTLKERERQKQIEMNEQRLLSRLRRLKISRNVQKTDGNCLFSALAHQLFGEPKRHQLVRSLVVAYMEDHREDYSILFDGEAEWRDYLSAMKVLGTWGDELCLNAAARCFRVNIHVITSDAERWHIVFQYEQLSQSGADHSGKTALRNFMAANREGPLSALKSNTTVAPPPPTYESLSLFLAYLAPVHYDDITPFPVENLHVADLLSRELSTRMKRKWAAHPDSGSRRTILEATPASPPFAPRSRSPCSSTHDSAVSRLLPLPSAEQSFEPVKVGTTSSHDFPRSKLEPPSQPSAAIRPVSRSRLPSRKPSANGQQGPLSCGASASLTRFSGSSSRHRH</sequence>
<dbReference type="GO" id="GO:0016579">
    <property type="term" value="P:protein deubiquitination"/>
    <property type="evidence" value="ECO:0007669"/>
    <property type="project" value="TreeGrafter"/>
</dbReference>
<accession>A0A836H2M9</accession>
<feature type="compositionally biased region" description="Basic and acidic residues" evidence="6">
    <location>
        <begin position="323"/>
        <end position="340"/>
    </location>
</feature>
<dbReference type="InterPro" id="IPR036443">
    <property type="entry name" value="Znf_RanBP2_sf"/>
</dbReference>
<dbReference type="Gene3D" id="3.90.70.80">
    <property type="match status" value="1"/>
</dbReference>
<evidence type="ECO:0000259" key="7">
    <source>
        <dbReference type="PROSITE" id="PS50199"/>
    </source>
</evidence>
<feature type="region of interest" description="Disordered" evidence="6">
    <location>
        <begin position="323"/>
        <end position="342"/>
    </location>
</feature>
<keyword evidence="4" id="KW-0862">Zinc</keyword>
<dbReference type="InterPro" id="IPR050704">
    <property type="entry name" value="Peptidase_C85-like"/>
</dbReference>
<evidence type="ECO:0000256" key="5">
    <source>
        <dbReference type="PROSITE-ProRule" id="PRU00322"/>
    </source>
</evidence>
<evidence type="ECO:0000256" key="4">
    <source>
        <dbReference type="ARBA" id="ARBA00022833"/>
    </source>
</evidence>
<keyword evidence="1" id="KW-0879">Wnt signaling pathway</keyword>
<dbReference type="InterPro" id="IPR038765">
    <property type="entry name" value="Papain-like_cys_pep_sf"/>
</dbReference>
<dbReference type="GO" id="GO:0004843">
    <property type="term" value="F:cysteine-type deubiquitinase activity"/>
    <property type="evidence" value="ECO:0007669"/>
    <property type="project" value="TreeGrafter"/>
</dbReference>
<dbReference type="GO" id="GO:0016055">
    <property type="term" value="P:Wnt signaling pathway"/>
    <property type="evidence" value="ECO:0007669"/>
    <property type="project" value="UniProtKB-KW"/>
</dbReference>
<dbReference type="PROSITE" id="PS50802">
    <property type="entry name" value="OTU"/>
    <property type="match status" value="1"/>
</dbReference>
<gene>
    <name evidence="9" type="ORF">JKF63_01130</name>
</gene>
<keyword evidence="2" id="KW-0479">Metal-binding</keyword>
<dbReference type="InterPro" id="IPR003323">
    <property type="entry name" value="OTU_dom"/>
</dbReference>
<dbReference type="OrthoDB" id="415023at2759"/>
<feature type="domain" description="RanBP2-type" evidence="7">
    <location>
        <begin position="176"/>
        <end position="205"/>
    </location>
</feature>
<feature type="region of interest" description="Disordered" evidence="6">
    <location>
        <begin position="631"/>
        <end position="703"/>
    </location>
</feature>
<keyword evidence="3 5" id="KW-0863">Zinc-finger</keyword>
<evidence type="ECO:0000256" key="2">
    <source>
        <dbReference type="ARBA" id="ARBA00022723"/>
    </source>
</evidence>
<dbReference type="PANTHER" id="PTHR12419">
    <property type="entry name" value="OTU DOMAIN CONTAINING PROTEIN"/>
    <property type="match status" value="1"/>
</dbReference>
<evidence type="ECO:0000259" key="8">
    <source>
        <dbReference type="PROSITE" id="PS50802"/>
    </source>
</evidence>
<dbReference type="Pfam" id="PF02338">
    <property type="entry name" value="OTU"/>
    <property type="match status" value="1"/>
</dbReference>
<dbReference type="KEGG" id="phet:94287256"/>
<feature type="region of interest" description="Disordered" evidence="6">
    <location>
        <begin position="581"/>
        <end position="619"/>
    </location>
</feature>
<dbReference type="PROSITE" id="PS01358">
    <property type="entry name" value="ZF_RANBP2_1"/>
    <property type="match status" value="2"/>
</dbReference>
<feature type="compositionally biased region" description="Polar residues" evidence="6">
    <location>
        <begin position="43"/>
        <end position="53"/>
    </location>
</feature>
<dbReference type="Proteomes" id="UP000674318">
    <property type="component" value="Chromosome 35"/>
</dbReference>
<evidence type="ECO:0000313" key="9">
    <source>
        <dbReference type="EMBL" id="KAG5492552.1"/>
    </source>
</evidence>
<feature type="domain" description="OTU" evidence="8">
    <location>
        <begin position="393"/>
        <end position="559"/>
    </location>
</feature>
<keyword evidence="10" id="KW-1185">Reference proteome</keyword>
<dbReference type="AlphaFoldDB" id="A0A836H2M9"/>
<feature type="region of interest" description="Disordered" evidence="6">
    <location>
        <begin position="34"/>
        <end position="53"/>
    </location>
</feature>
<dbReference type="PROSITE" id="PS50199">
    <property type="entry name" value="ZF_RANBP2_2"/>
    <property type="match status" value="1"/>
</dbReference>
<dbReference type="SMART" id="SM00547">
    <property type="entry name" value="ZnF_RBZ"/>
    <property type="match status" value="1"/>
</dbReference>
<dbReference type="CDD" id="cd22751">
    <property type="entry name" value="OTU_plant_OTU9-like"/>
    <property type="match status" value="1"/>
</dbReference>
<dbReference type="SUPFAM" id="SSF90209">
    <property type="entry name" value="Ran binding protein zinc finger-like"/>
    <property type="match status" value="1"/>
</dbReference>
<dbReference type="GO" id="GO:0008270">
    <property type="term" value="F:zinc ion binding"/>
    <property type="evidence" value="ECO:0007669"/>
    <property type="project" value="UniProtKB-KW"/>
</dbReference>
<evidence type="ECO:0000256" key="6">
    <source>
        <dbReference type="SAM" id="MobiDB-lite"/>
    </source>
</evidence>
<evidence type="ECO:0000256" key="1">
    <source>
        <dbReference type="ARBA" id="ARBA00022687"/>
    </source>
</evidence>
<evidence type="ECO:0000313" key="10">
    <source>
        <dbReference type="Proteomes" id="UP000674318"/>
    </source>
</evidence>
<feature type="compositionally biased region" description="Polar residues" evidence="6">
    <location>
        <begin position="674"/>
        <end position="703"/>
    </location>
</feature>
<evidence type="ECO:0008006" key="11">
    <source>
        <dbReference type="Google" id="ProtNLM"/>
    </source>
</evidence>
<protein>
    <recommendedName>
        <fullName evidence="11">OTU domain-containing protein</fullName>
    </recommendedName>
</protein>
<dbReference type="PANTHER" id="PTHR12419:SF111">
    <property type="entry name" value="OVARIAN TUMOR DOMAIN-CONTAINING DEUBIQUITINATING ENZYME 9"/>
    <property type="match status" value="1"/>
</dbReference>
<name>A0A836H2M9_9TRYP</name>
<reference evidence="9 10" key="1">
    <citation type="submission" date="2021-02" db="EMBL/GenBank/DDBJ databases">
        <title>Porcisia hertigi Genome sequencing and assembly.</title>
        <authorList>
            <person name="Almutairi H."/>
            <person name="Gatherer D."/>
        </authorList>
    </citation>
    <scope>NUCLEOTIDE SEQUENCE [LARGE SCALE GENOMIC DNA]</scope>
    <source>
        <strain evidence="9 10">C119</strain>
    </source>
</reference>
<evidence type="ECO:0000256" key="3">
    <source>
        <dbReference type="ARBA" id="ARBA00022771"/>
    </source>
</evidence>
<dbReference type="EMBL" id="JAFJZO010000035">
    <property type="protein sequence ID" value="KAG5492552.1"/>
    <property type="molecule type" value="Genomic_DNA"/>
</dbReference>
<comment type="caution">
    <text evidence="9">The sequence shown here is derived from an EMBL/GenBank/DDBJ whole genome shotgun (WGS) entry which is preliminary data.</text>
</comment>
<dbReference type="SUPFAM" id="SSF54001">
    <property type="entry name" value="Cysteine proteinases"/>
    <property type="match status" value="1"/>
</dbReference>
<dbReference type="RefSeq" id="XP_067753336.1">
    <property type="nucleotide sequence ID" value="XM_067897179.1"/>
</dbReference>
<dbReference type="InterPro" id="IPR001876">
    <property type="entry name" value="Znf_RanBP2"/>
</dbReference>
<organism evidence="9 10">
    <name type="scientific">Porcisia hertigi</name>
    <dbReference type="NCBI Taxonomy" id="2761500"/>
    <lineage>
        <taxon>Eukaryota</taxon>
        <taxon>Discoba</taxon>
        <taxon>Euglenozoa</taxon>
        <taxon>Kinetoplastea</taxon>
        <taxon>Metakinetoplastina</taxon>
        <taxon>Trypanosomatida</taxon>
        <taxon>Trypanosomatidae</taxon>
        <taxon>Leishmaniinae</taxon>
        <taxon>Porcisia</taxon>
    </lineage>
</organism>
<proteinExistence type="predicted"/>
<dbReference type="GeneID" id="94287256"/>